<dbReference type="Proteomes" id="UP001283361">
    <property type="component" value="Unassembled WGS sequence"/>
</dbReference>
<dbReference type="AlphaFoldDB" id="A0AAE0XN76"/>
<proteinExistence type="predicted"/>
<dbReference type="EMBL" id="JAWDGP010007976">
    <property type="protein sequence ID" value="KAK3698378.1"/>
    <property type="molecule type" value="Genomic_DNA"/>
</dbReference>
<feature type="compositionally biased region" description="Basic and acidic residues" evidence="1">
    <location>
        <begin position="7"/>
        <end position="35"/>
    </location>
</feature>
<accession>A0AAE0XN76</accession>
<sequence>MNKKQDHKSQLDDEKEGYSDQTERKQKDSNTRTIRDAFLQLLSKDAKEPRGRIGMSTTKGKEKNNSVKGAWVIELSQAIELKENQKFETWRTKQDKKRLQKD</sequence>
<organism evidence="2 3">
    <name type="scientific">Elysia crispata</name>
    <name type="common">lettuce slug</name>
    <dbReference type="NCBI Taxonomy" id="231223"/>
    <lineage>
        <taxon>Eukaryota</taxon>
        <taxon>Metazoa</taxon>
        <taxon>Spiralia</taxon>
        <taxon>Lophotrochozoa</taxon>
        <taxon>Mollusca</taxon>
        <taxon>Gastropoda</taxon>
        <taxon>Heterobranchia</taxon>
        <taxon>Euthyneura</taxon>
        <taxon>Panpulmonata</taxon>
        <taxon>Sacoglossa</taxon>
        <taxon>Placobranchoidea</taxon>
        <taxon>Plakobranchidae</taxon>
        <taxon>Elysia</taxon>
    </lineage>
</organism>
<evidence type="ECO:0000313" key="3">
    <source>
        <dbReference type="Proteomes" id="UP001283361"/>
    </source>
</evidence>
<feature type="region of interest" description="Disordered" evidence="1">
    <location>
        <begin position="1"/>
        <end position="64"/>
    </location>
</feature>
<gene>
    <name evidence="2" type="ORF">RRG08_022938</name>
</gene>
<name>A0AAE0XN76_9GAST</name>
<keyword evidence="3" id="KW-1185">Reference proteome</keyword>
<reference evidence="2" key="1">
    <citation type="journal article" date="2023" name="G3 (Bethesda)">
        <title>A reference genome for the long-term kleptoplast-retaining sea slug Elysia crispata morphotype clarki.</title>
        <authorList>
            <person name="Eastman K.E."/>
            <person name="Pendleton A.L."/>
            <person name="Shaikh M.A."/>
            <person name="Suttiyut T."/>
            <person name="Ogas R."/>
            <person name="Tomko P."/>
            <person name="Gavelis G."/>
            <person name="Widhalm J.R."/>
            <person name="Wisecaver J.H."/>
        </authorList>
    </citation>
    <scope>NUCLEOTIDE SEQUENCE</scope>
    <source>
        <strain evidence="2">ECLA1</strain>
    </source>
</reference>
<comment type="caution">
    <text evidence="2">The sequence shown here is derived from an EMBL/GenBank/DDBJ whole genome shotgun (WGS) entry which is preliminary data.</text>
</comment>
<evidence type="ECO:0000313" key="2">
    <source>
        <dbReference type="EMBL" id="KAK3698378.1"/>
    </source>
</evidence>
<evidence type="ECO:0000256" key="1">
    <source>
        <dbReference type="SAM" id="MobiDB-lite"/>
    </source>
</evidence>
<protein>
    <submittedName>
        <fullName evidence="2">Uncharacterized protein</fullName>
    </submittedName>
</protein>